<dbReference type="EMBL" id="CP047593">
    <property type="protein sequence ID" value="QHI70872.1"/>
    <property type="molecule type" value="Genomic_DNA"/>
</dbReference>
<dbReference type="Proteomes" id="UP000464954">
    <property type="component" value="Chromosome"/>
</dbReference>
<evidence type="ECO:0000256" key="9">
    <source>
        <dbReference type="ARBA" id="ARBA00039988"/>
    </source>
</evidence>
<dbReference type="PANTHER" id="PTHR21600:SF91">
    <property type="entry name" value="DUAL-SPECIFICITY RNA PSEUDOURIDINE SYNTHASE RLUA"/>
    <property type="match status" value="1"/>
</dbReference>
<gene>
    <name evidence="16" type="ORF">GT409_03525</name>
</gene>
<name>A0A6P1MA00_9BACT</name>
<dbReference type="GO" id="GO:0000455">
    <property type="term" value="P:enzyme-directed rRNA pseudouridine synthesis"/>
    <property type="evidence" value="ECO:0007669"/>
    <property type="project" value="TreeGrafter"/>
</dbReference>
<dbReference type="GO" id="GO:0160142">
    <property type="term" value="F:23S rRNA pseudouridine(746) synthase activity"/>
    <property type="evidence" value="ECO:0007669"/>
    <property type="project" value="UniProtKB-EC"/>
</dbReference>
<evidence type="ECO:0000256" key="10">
    <source>
        <dbReference type="ARBA" id="ARBA00041266"/>
    </source>
</evidence>
<accession>A0A6P1MA00</accession>
<evidence type="ECO:0000313" key="16">
    <source>
        <dbReference type="EMBL" id="QHI70872.1"/>
    </source>
</evidence>
<dbReference type="PROSITE" id="PS01129">
    <property type="entry name" value="PSI_RLU"/>
    <property type="match status" value="1"/>
</dbReference>
<dbReference type="InterPro" id="IPR006224">
    <property type="entry name" value="PsdUridine_synth_RluA-like_CS"/>
</dbReference>
<evidence type="ECO:0000256" key="13">
    <source>
        <dbReference type="ARBA" id="ARBA00042883"/>
    </source>
</evidence>
<evidence type="ECO:0000256" key="7">
    <source>
        <dbReference type="ARBA" id="ARBA00038944"/>
    </source>
</evidence>
<evidence type="ECO:0000256" key="12">
    <source>
        <dbReference type="ARBA" id="ARBA00042844"/>
    </source>
</evidence>
<evidence type="ECO:0000259" key="15">
    <source>
        <dbReference type="Pfam" id="PF00849"/>
    </source>
</evidence>
<dbReference type="PANTHER" id="PTHR21600">
    <property type="entry name" value="MITOCHONDRIAL RNA PSEUDOURIDINE SYNTHASE"/>
    <property type="match status" value="1"/>
</dbReference>
<evidence type="ECO:0000313" key="17">
    <source>
        <dbReference type="Proteomes" id="UP000464954"/>
    </source>
</evidence>
<reference evidence="16 17" key="1">
    <citation type="submission" date="2020-01" db="EMBL/GenBank/DDBJ databases">
        <title>Ponticoccus aerotolerans gen. nov., sp. nov., an anaerobic bacterium and proposal of Ponticoccusceae fam. nov., Ponticoccusles ord. nov. and Ponticoccuse classis nov. in the phylum Kiritimatiellaeota.</title>
        <authorList>
            <person name="Zhou L.Y."/>
            <person name="Du Z.J."/>
        </authorList>
    </citation>
    <scope>NUCLEOTIDE SEQUENCE [LARGE SCALE GENOMIC DNA]</scope>
    <source>
        <strain evidence="16 17">S-5007</strain>
    </source>
</reference>
<dbReference type="CDD" id="cd02869">
    <property type="entry name" value="PseudoU_synth_RluA_like"/>
    <property type="match status" value="1"/>
</dbReference>
<dbReference type="Pfam" id="PF00849">
    <property type="entry name" value="PseudoU_synth_2"/>
    <property type="match status" value="1"/>
</dbReference>
<dbReference type="InterPro" id="IPR050188">
    <property type="entry name" value="RluA_PseudoU_synthase"/>
</dbReference>
<dbReference type="KEGG" id="taer:GT409_03525"/>
<evidence type="ECO:0000256" key="2">
    <source>
        <dbReference type="ARBA" id="ARBA00022694"/>
    </source>
</evidence>
<comment type="catalytic activity">
    <reaction evidence="5">
        <text>uridine(746) in 23S rRNA = pseudouridine(746) in 23S rRNA</text>
        <dbReference type="Rhea" id="RHEA:42548"/>
        <dbReference type="Rhea" id="RHEA-COMP:10109"/>
        <dbReference type="Rhea" id="RHEA-COMP:10110"/>
        <dbReference type="ChEBI" id="CHEBI:65314"/>
        <dbReference type="ChEBI" id="CHEBI:65315"/>
        <dbReference type="EC" id="5.4.99.29"/>
    </reaction>
</comment>
<sequence length="225" mass="24710">MLCGLDGASATTAAQKKLEFLFADDSLVVVAKPSGLLSVPGKGPENQDCVTARIREVFPDCPGHPEVHRLDMDTSGLMVLALNRDAHRELSRQFHDRETSKKYIALLNGEIEEGSGVIKLPFRLDVDNRPMQIYDPVHGKIGITRWKTLGIEDGKTRVEMIPITGRTHQLRVHAASEHGIGVPIIGDRLYGTGTAPGQLKLHASFLSFIHPATGRKMQFTSEPPF</sequence>
<proteinExistence type="predicted"/>
<dbReference type="GO" id="GO:0008033">
    <property type="term" value="P:tRNA processing"/>
    <property type="evidence" value="ECO:0007669"/>
    <property type="project" value="UniProtKB-KW"/>
</dbReference>
<dbReference type="GO" id="GO:0003723">
    <property type="term" value="F:RNA binding"/>
    <property type="evidence" value="ECO:0007669"/>
    <property type="project" value="InterPro"/>
</dbReference>
<evidence type="ECO:0000256" key="4">
    <source>
        <dbReference type="ARBA" id="ARBA00036184"/>
    </source>
</evidence>
<keyword evidence="1" id="KW-0698">rRNA processing</keyword>
<evidence type="ECO:0000256" key="8">
    <source>
        <dbReference type="ARBA" id="ARBA00038945"/>
    </source>
</evidence>
<dbReference type="EC" id="5.4.99.29" evidence="8"/>
<dbReference type="EC" id="5.4.99.28" evidence="7"/>
<protein>
    <recommendedName>
        <fullName evidence="9">Dual-specificity RNA pseudouridine synthase RluA</fullName>
        <ecNumber evidence="7">5.4.99.28</ecNumber>
        <ecNumber evidence="8">5.4.99.29</ecNumber>
    </recommendedName>
    <alternativeName>
        <fullName evidence="10">23S rRNA pseudouridine(746) synthase</fullName>
    </alternativeName>
    <alternativeName>
        <fullName evidence="13">Ribosomal large subunit pseudouridine synthase A</fullName>
    </alternativeName>
    <alternativeName>
        <fullName evidence="12">rRNA pseudouridylate synthase A</fullName>
    </alternativeName>
    <alternativeName>
        <fullName evidence="14">rRNA-uridine isomerase A</fullName>
    </alternativeName>
    <alternativeName>
        <fullName evidence="11">tRNA pseudouridine(32) synthase</fullName>
    </alternativeName>
</protein>
<organism evidence="16 17">
    <name type="scientific">Tichowtungia aerotolerans</name>
    <dbReference type="NCBI Taxonomy" id="2697043"/>
    <lineage>
        <taxon>Bacteria</taxon>
        <taxon>Pseudomonadati</taxon>
        <taxon>Kiritimatiellota</taxon>
        <taxon>Tichowtungiia</taxon>
        <taxon>Tichowtungiales</taxon>
        <taxon>Tichowtungiaceae</taxon>
        <taxon>Tichowtungia</taxon>
    </lineage>
</organism>
<evidence type="ECO:0000256" key="3">
    <source>
        <dbReference type="ARBA" id="ARBA00023235"/>
    </source>
</evidence>
<dbReference type="InterPro" id="IPR020103">
    <property type="entry name" value="PsdUridine_synth_cat_dom_sf"/>
</dbReference>
<keyword evidence="2" id="KW-0819">tRNA processing</keyword>
<comment type="catalytic activity">
    <reaction evidence="4">
        <text>uridine(32) in tRNA = pseudouridine(32) in tRNA</text>
        <dbReference type="Rhea" id="RHEA:42544"/>
        <dbReference type="Rhea" id="RHEA-COMP:10107"/>
        <dbReference type="Rhea" id="RHEA-COMP:10108"/>
        <dbReference type="ChEBI" id="CHEBI:65314"/>
        <dbReference type="ChEBI" id="CHEBI:65315"/>
        <dbReference type="EC" id="5.4.99.28"/>
    </reaction>
</comment>
<feature type="domain" description="Pseudouridine synthase RsuA/RluA-like" evidence="15">
    <location>
        <begin position="27"/>
        <end position="176"/>
    </location>
</feature>
<dbReference type="InterPro" id="IPR006145">
    <property type="entry name" value="PsdUridine_synth_RsuA/RluA"/>
</dbReference>
<dbReference type="AlphaFoldDB" id="A0A6P1MA00"/>
<dbReference type="SUPFAM" id="SSF55120">
    <property type="entry name" value="Pseudouridine synthase"/>
    <property type="match status" value="1"/>
</dbReference>
<dbReference type="GO" id="GO:0160151">
    <property type="term" value="F:tRNA pseudouridine(32) synthase activity"/>
    <property type="evidence" value="ECO:0007669"/>
    <property type="project" value="UniProtKB-EC"/>
</dbReference>
<comment type="function">
    <text evidence="6">Dual specificity enzyme that catalyzes the synthesis of pseudouridine from uracil-746 in 23S ribosomal RNA and from uracil-32 in the anticodon stem and loop of transfer RNAs.</text>
</comment>
<evidence type="ECO:0000256" key="1">
    <source>
        <dbReference type="ARBA" id="ARBA00022552"/>
    </source>
</evidence>
<dbReference type="Gene3D" id="3.30.2350.10">
    <property type="entry name" value="Pseudouridine synthase"/>
    <property type="match status" value="1"/>
</dbReference>
<evidence type="ECO:0000256" key="5">
    <source>
        <dbReference type="ARBA" id="ARBA00036916"/>
    </source>
</evidence>
<evidence type="ECO:0000256" key="6">
    <source>
        <dbReference type="ARBA" id="ARBA00037305"/>
    </source>
</evidence>
<keyword evidence="17" id="KW-1185">Reference proteome</keyword>
<evidence type="ECO:0000256" key="11">
    <source>
        <dbReference type="ARBA" id="ARBA00042372"/>
    </source>
</evidence>
<evidence type="ECO:0000256" key="14">
    <source>
        <dbReference type="ARBA" id="ARBA00043143"/>
    </source>
</evidence>
<keyword evidence="3" id="KW-0413">Isomerase</keyword>